<dbReference type="PRINTS" id="PR00081">
    <property type="entry name" value="GDHRDH"/>
</dbReference>
<reference evidence="4 5" key="1">
    <citation type="journal article" date="2011" name="J. Gen. Appl. Microbiol.">
        <title>Draft genome sequencing of the enigmatic yeast Saitoella complicata.</title>
        <authorList>
            <person name="Nishida H."/>
            <person name="Hamamoto M."/>
            <person name="Sugiyama J."/>
        </authorList>
    </citation>
    <scope>NUCLEOTIDE SEQUENCE [LARGE SCALE GENOMIC DNA]</scope>
    <source>
        <strain evidence="4 5">NRRL Y-17804</strain>
    </source>
</reference>
<keyword evidence="3" id="KW-0812">Transmembrane</keyword>
<keyword evidence="5" id="KW-1185">Reference proteome</keyword>
<protein>
    <recommendedName>
        <fullName evidence="6">Ketoreductase (KR) domain-containing protein</fullName>
    </recommendedName>
</protein>
<organism evidence="4 5">
    <name type="scientific">Saitoella complicata (strain BCRC 22490 / CBS 7301 / JCM 7358 / NBRC 10748 / NRRL Y-17804)</name>
    <dbReference type="NCBI Taxonomy" id="698492"/>
    <lineage>
        <taxon>Eukaryota</taxon>
        <taxon>Fungi</taxon>
        <taxon>Dikarya</taxon>
        <taxon>Ascomycota</taxon>
        <taxon>Taphrinomycotina</taxon>
        <taxon>Taphrinomycotina incertae sedis</taxon>
        <taxon>Saitoella</taxon>
    </lineage>
</organism>
<dbReference type="InterPro" id="IPR002347">
    <property type="entry name" value="SDR_fam"/>
</dbReference>
<dbReference type="SUPFAM" id="SSF51735">
    <property type="entry name" value="NAD(P)-binding Rossmann-fold domains"/>
    <property type="match status" value="1"/>
</dbReference>
<dbReference type="OMA" id="NYLANYH"/>
<reference evidence="4 5" key="2">
    <citation type="journal article" date="2014" name="J. Gen. Appl. Microbiol.">
        <title>The early diverging ascomycetous budding yeast Saitoella complicata has three histone deacetylases belonging to the Clr6, Hos2, and Rpd3 lineages.</title>
        <authorList>
            <person name="Nishida H."/>
            <person name="Matsumoto T."/>
            <person name="Kondo S."/>
            <person name="Hamamoto M."/>
            <person name="Yoshikawa H."/>
        </authorList>
    </citation>
    <scope>NUCLEOTIDE SEQUENCE [LARGE SCALE GENOMIC DNA]</scope>
    <source>
        <strain evidence="4 5">NRRL Y-17804</strain>
    </source>
</reference>
<reference evidence="4 5" key="3">
    <citation type="journal article" date="2015" name="Genome Announc.">
        <title>Draft Genome Sequence of the Archiascomycetous Yeast Saitoella complicata.</title>
        <authorList>
            <person name="Yamauchi K."/>
            <person name="Kondo S."/>
            <person name="Hamamoto M."/>
            <person name="Takahashi Y."/>
            <person name="Ogura Y."/>
            <person name="Hayashi T."/>
            <person name="Nishida H."/>
        </authorList>
    </citation>
    <scope>NUCLEOTIDE SEQUENCE [LARGE SCALE GENOMIC DNA]</scope>
    <source>
        <strain evidence="4 5">NRRL Y-17804</strain>
    </source>
</reference>
<gene>
    <name evidence="4" type="ORF">G7K_3479-t1</name>
</gene>
<comment type="similarity">
    <text evidence="1">Belongs to the short-chain dehydrogenases/reductases (SDR) family.</text>
</comment>
<dbReference type="EMBL" id="BACD03000021">
    <property type="protein sequence ID" value="GAO49328.1"/>
    <property type="molecule type" value="Genomic_DNA"/>
</dbReference>
<name>A0A0E9NHM7_SAICN</name>
<feature type="transmembrane region" description="Helical" evidence="3">
    <location>
        <begin position="279"/>
        <end position="301"/>
    </location>
</feature>
<keyword evidence="2" id="KW-0560">Oxidoreductase</keyword>
<evidence type="ECO:0008006" key="6">
    <source>
        <dbReference type="Google" id="ProtNLM"/>
    </source>
</evidence>
<dbReference type="STRING" id="698492.A0A0E9NHM7"/>
<dbReference type="GO" id="GO:0016491">
    <property type="term" value="F:oxidoreductase activity"/>
    <property type="evidence" value="ECO:0007669"/>
    <property type="project" value="UniProtKB-KW"/>
</dbReference>
<accession>A0A0E9NHM7</accession>
<dbReference type="Proteomes" id="UP000033140">
    <property type="component" value="Unassembled WGS sequence"/>
</dbReference>
<dbReference type="Pfam" id="PF00106">
    <property type="entry name" value="adh_short"/>
    <property type="match status" value="1"/>
</dbReference>
<dbReference type="PANTHER" id="PTHR24320:SF285">
    <property type="entry name" value="RETINOL DEHYDROGENASE 14"/>
    <property type="match status" value="1"/>
</dbReference>
<evidence type="ECO:0000313" key="4">
    <source>
        <dbReference type="EMBL" id="GAO49328.1"/>
    </source>
</evidence>
<sequence>MPVPWVQYVLDEPLSVYLQGPWSYIRSYGIYAGAAFLARKYFAGSTNTWERNMHGKVVMVTGGTSGIGAAVVEDLARRGAQIVLLVRSLSDEFTVDYITDLRARTDNQLIYAEACDLADLSSVRKFATKWIDNAPVRRLDMVICAAGVATPPFKERRVTRDGVEEQWGVNYLAHTHLLNILSPALRAQPADRDVRVILLTCAAYVLADLDLADFDFQKRGYPSSRPWRVYGASKLALMTYGAELQRRCDVYERPDKNPNKVRVMMVDPGLIRTSLTRRFLTFGSLFGLLIYLLTWLFWAFILKTPLGGAQPVLHCAMSPEVLQGEGGKLFGECREKKAQRKEVEDRGFATALWEVTEKEVKALEVRSTLEKKKAEKAEKVAEKKEAKKGKLSYMNMPGSPSEASRIWYKTFRYKLMNEAPSHNSAFKVYSLHAPVFP</sequence>
<keyword evidence="3" id="KW-0472">Membrane</keyword>
<keyword evidence="3" id="KW-1133">Transmembrane helix</keyword>
<evidence type="ECO:0000256" key="3">
    <source>
        <dbReference type="SAM" id="Phobius"/>
    </source>
</evidence>
<evidence type="ECO:0000313" key="5">
    <source>
        <dbReference type="Proteomes" id="UP000033140"/>
    </source>
</evidence>
<dbReference type="PANTHER" id="PTHR24320">
    <property type="entry name" value="RETINOL DEHYDROGENASE"/>
    <property type="match status" value="1"/>
</dbReference>
<proteinExistence type="inferred from homology"/>
<evidence type="ECO:0000256" key="2">
    <source>
        <dbReference type="ARBA" id="ARBA00023002"/>
    </source>
</evidence>
<dbReference type="CDD" id="cd05327">
    <property type="entry name" value="retinol-DH_like_SDR_c_like"/>
    <property type="match status" value="1"/>
</dbReference>
<evidence type="ECO:0000256" key="1">
    <source>
        <dbReference type="ARBA" id="ARBA00006484"/>
    </source>
</evidence>
<comment type="caution">
    <text evidence="4">The sequence shown here is derived from an EMBL/GenBank/DDBJ whole genome shotgun (WGS) entry which is preliminary data.</text>
</comment>
<dbReference type="Gene3D" id="3.40.50.720">
    <property type="entry name" value="NAD(P)-binding Rossmann-like Domain"/>
    <property type="match status" value="1"/>
</dbReference>
<dbReference type="InterPro" id="IPR036291">
    <property type="entry name" value="NAD(P)-bd_dom_sf"/>
</dbReference>
<dbReference type="AlphaFoldDB" id="A0A0E9NHM7"/>